<reference evidence="1 2" key="1">
    <citation type="submission" date="2020-05" db="EMBL/GenBank/DDBJ databases">
        <title>Identification and distribution of gene clusters putatively required for synthesis of sphingolipid metabolism inhibitors in phylogenetically diverse species of the filamentous fungus Fusarium.</title>
        <authorList>
            <person name="Kim H.-S."/>
            <person name="Busman M."/>
            <person name="Brown D.W."/>
            <person name="Divon H."/>
            <person name="Uhlig S."/>
            <person name="Proctor R.H."/>
        </authorList>
    </citation>
    <scope>NUCLEOTIDE SEQUENCE [LARGE SCALE GENOMIC DNA]</scope>
    <source>
        <strain evidence="1 2">NRRL 20693</strain>
    </source>
</reference>
<sequence length="528" mass="59335">MPKRRKIMDESKKVAPWKQQDDGLWRRPLVGPERMYDQWLELDGWTEWMGAVIFTVAPSLLSEVETNSNIETWFKKAIYHVFHRKLSLLATIERGEGDSATSRSRDFVYEPLTSDEDLAERITQRITIRHTAESVRNGLKSFTDDFYSSPEKRISFELGDHLIHFSFVVSSAEPGTFALAIRCNHALNDFWSGAGVLHEALRSLADGLIDDEPLLQFGRFTVLSTYGLHPCYLDLLADPTEDTSLSDEAREKARQLLAANLNNITSFPISEEPAKELADTDYSVRRQEFSQDMTEKIIKLCKNHGVTVTSFLTAMQALALLELFPPQDPARTMAAPICVSNRLRHTIYKYKDRSTGTLDPLNYVYKKGAIMGPIMASTFFITPFLVSVYDGPNDGHSWRTNVWKVAKSVGRATETEAKSNLCDHVDWTQGPAAFGGVSHMIEAMKAGQMPSPSGAFPPLSSAGLLDGVHLQESYGTIGKGKNKSPVIKLDDFSFCPRISTFFGHLKWWDLYNEKIERMVNESAMVGDV</sequence>
<accession>A0A8H5TI51</accession>
<evidence type="ECO:0000313" key="2">
    <source>
        <dbReference type="Proteomes" id="UP000567885"/>
    </source>
</evidence>
<dbReference type="PANTHER" id="PTHR42034">
    <property type="entry name" value="CHROMOSOME 7, WHOLE GENOME SHOTGUN SEQUENCE-RELATED"/>
    <property type="match status" value="1"/>
</dbReference>
<dbReference type="Gene3D" id="3.30.559.30">
    <property type="entry name" value="Nonribosomal peptide synthetase, condensation domain"/>
    <property type="match status" value="1"/>
</dbReference>
<evidence type="ECO:0000313" key="1">
    <source>
        <dbReference type="EMBL" id="KAF5669957.1"/>
    </source>
</evidence>
<keyword evidence="2" id="KW-1185">Reference proteome</keyword>
<organism evidence="1 2">
    <name type="scientific">Fusarium heterosporum</name>
    <dbReference type="NCBI Taxonomy" id="42747"/>
    <lineage>
        <taxon>Eukaryota</taxon>
        <taxon>Fungi</taxon>
        <taxon>Dikarya</taxon>
        <taxon>Ascomycota</taxon>
        <taxon>Pezizomycotina</taxon>
        <taxon>Sordariomycetes</taxon>
        <taxon>Hypocreomycetidae</taxon>
        <taxon>Hypocreales</taxon>
        <taxon>Nectriaceae</taxon>
        <taxon>Fusarium</taxon>
        <taxon>Fusarium heterosporum species complex</taxon>
    </lineage>
</organism>
<dbReference type="Gene3D" id="3.30.559.10">
    <property type="entry name" value="Chloramphenicol acetyltransferase-like domain"/>
    <property type="match status" value="1"/>
</dbReference>
<comment type="caution">
    <text evidence="1">The sequence shown here is derived from an EMBL/GenBank/DDBJ whole genome shotgun (WGS) entry which is preliminary data.</text>
</comment>
<dbReference type="Proteomes" id="UP000567885">
    <property type="component" value="Unassembled WGS sequence"/>
</dbReference>
<dbReference type="AlphaFoldDB" id="A0A8H5TI51"/>
<proteinExistence type="predicted"/>
<dbReference type="PANTHER" id="PTHR42034:SF1">
    <property type="entry name" value="CONDENSATION DOMAIN-CONTAINING PROTEIN"/>
    <property type="match status" value="1"/>
</dbReference>
<dbReference type="OrthoDB" id="392571at2759"/>
<protein>
    <submittedName>
        <fullName evidence="1">L diaminobutyrate decarboxylase</fullName>
    </submittedName>
</protein>
<dbReference type="InterPro" id="IPR023213">
    <property type="entry name" value="CAT-like_dom_sf"/>
</dbReference>
<gene>
    <name evidence="1" type="ORF">FHETE_4640</name>
</gene>
<name>A0A8H5TI51_FUSHE</name>
<dbReference type="EMBL" id="JAAGWQ010000079">
    <property type="protein sequence ID" value="KAF5669957.1"/>
    <property type="molecule type" value="Genomic_DNA"/>
</dbReference>